<sequence length="508" mass="55780">MFSKQEWKLFGFAVLLTLMSRASAFVSPTFNVDDLWFWAANFDFVTSQTAFREGRFTGPFLYAFQFALGINGPRAFALSATLMAMSLAVSSILVCRIWKIDGNLIASGLVVAVLSQHPYQTDLYTWKMAMLTGGFPFVMTMSALLIAAGSVRRFLIAVFIIVLAFGIHQIPLQLAAATLVLAVPIRLLQRNFVLREWLLMVAALLVGTILYVVVAKLAIHYVPHFESVGRDKLIIFSDPQLVVERICELAGVFTMSDPLTGWLSRLLLACLLLVGSVGILLQGGVSIGKRAAILALLMAGIAIAFVCSVALTVVPVAWMPAFRNLMAINLVWAAIILVAYLVVHWRGRGAVAGVTILILLGFMGVSGEILSDQQRANSRDVLLMNRISADIEKLPDFNRIKLLAFVGTTTAPLRKLRTASDFSIGWYNYGTTLSVFSVWWPGYLVALYNEVNGATMAWADEGPVMLQARDYCKGKPSWPAREAVKSMGDWAIVCVGPYQKPAPGRLER</sequence>
<reference evidence="3 4" key="1">
    <citation type="submission" date="2017-12" db="EMBL/GenBank/DDBJ databases">
        <title>Genome sequence of the active heterotrophic nitrifier-denitrifier, Cupriavidus pauculus UM1.</title>
        <authorList>
            <person name="Putonti C."/>
            <person name="Castignetti D."/>
        </authorList>
    </citation>
    <scope>NUCLEOTIDE SEQUENCE [LARGE SCALE GENOMIC DNA]</scope>
    <source>
        <strain evidence="3 4">UM1</strain>
    </source>
</reference>
<comment type="caution">
    <text evidence="3">The sequence shown here is derived from an EMBL/GenBank/DDBJ whole genome shotgun (WGS) entry which is preliminary data.</text>
</comment>
<feature type="transmembrane region" description="Helical" evidence="1">
    <location>
        <begin position="75"/>
        <end position="95"/>
    </location>
</feature>
<evidence type="ECO:0000256" key="1">
    <source>
        <dbReference type="SAM" id="Phobius"/>
    </source>
</evidence>
<feature type="signal peptide" evidence="2">
    <location>
        <begin position="1"/>
        <end position="24"/>
    </location>
</feature>
<keyword evidence="2" id="KW-0732">Signal</keyword>
<dbReference type="OrthoDB" id="8437156at2"/>
<keyword evidence="1" id="KW-0472">Membrane</keyword>
<evidence type="ECO:0000256" key="2">
    <source>
        <dbReference type="SAM" id="SignalP"/>
    </source>
</evidence>
<keyword evidence="1" id="KW-1133">Transmembrane helix</keyword>
<gene>
    <name evidence="3" type="ORF">CYJ10_29555</name>
</gene>
<feature type="transmembrane region" description="Helical" evidence="1">
    <location>
        <begin position="350"/>
        <end position="370"/>
    </location>
</feature>
<evidence type="ECO:0008006" key="5">
    <source>
        <dbReference type="Google" id="ProtNLM"/>
    </source>
</evidence>
<accession>A0A2N5C449</accession>
<feature type="transmembrane region" description="Helical" evidence="1">
    <location>
        <begin position="197"/>
        <end position="219"/>
    </location>
</feature>
<keyword evidence="1" id="KW-0812">Transmembrane</keyword>
<evidence type="ECO:0000313" key="3">
    <source>
        <dbReference type="EMBL" id="PLP96991.1"/>
    </source>
</evidence>
<feature type="transmembrane region" description="Helical" evidence="1">
    <location>
        <begin position="324"/>
        <end position="343"/>
    </location>
</feature>
<dbReference type="RefSeq" id="WP_101685000.1">
    <property type="nucleotide sequence ID" value="NZ_PJRP01000021.1"/>
</dbReference>
<feature type="chain" id="PRO_5014917675" description="Glycosyltransferase RgtA/B/C/D-like domain-containing protein" evidence="2">
    <location>
        <begin position="25"/>
        <end position="508"/>
    </location>
</feature>
<proteinExistence type="predicted"/>
<feature type="transmembrane region" description="Helical" evidence="1">
    <location>
        <begin position="293"/>
        <end position="318"/>
    </location>
</feature>
<name>A0A2N5C449_9BURK</name>
<protein>
    <recommendedName>
        <fullName evidence="5">Glycosyltransferase RgtA/B/C/D-like domain-containing protein</fullName>
    </recommendedName>
</protein>
<feature type="transmembrane region" description="Helical" evidence="1">
    <location>
        <begin position="154"/>
        <end position="185"/>
    </location>
</feature>
<organism evidence="3 4">
    <name type="scientific">Cupriavidus pauculus</name>
    <dbReference type="NCBI Taxonomy" id="82633"/>
    <lineage>
        <taxon>Bacteria</taxon>
        <taxon>Pseudomonadati</taxon>
        <taxon>Pseudomonadota</taxon>
        <taxon>Betaproteobacteria</taxon>
        <taxon>Burkholderiales</taxon>
        <taxon>Burkholderiaceae</taxon>
        <taxon>Cupriavidus</taxon>
    </lineage>
</organism>
<feature type="transmembrane region" description="Helical" evidence="1">
    <location>
        <begin position="262"/>
        <end position="281"/>
    </location>
</feature>
<feature type="transmembrane region" description="Helical" evidence="1">
    <location>
        <begin position="128"/>
        <end position="148"/>
    </location>
</feature>
<dbReference type="Proteomes" id="UP000234341">
    <property type="component" value="Unassembled WGS sequence"/>
</dbReference>
<dbReference type="EMBL" id="PJRP01000021">
    <property type="protein sequence ID" value="PLP96991.1"/>
    <property type="molecule type" value="Genomic_DNA"/>
</dbReference>
<evidence type="ECO:0000313" key="4">
    <source>
        <dbReference type="Proteomes" id="UP000234341"/>
    </source>
</evidence>
<dbReference type="AlphaFoldDB" id="A0A2N5C449"/>